<evidence type="ECO:0000313" key="3">
    <source>
        <dbReference type="Proteomes" id="UP001344251"/>
    </source>
</evidence>
<name>A0ABZ1FQ42_9ACTN</name>
<dbReference type="Proteomes" id="UP001344251">
    <property type="component" value="Chromosome"/>
</dbReference>
<dbReference type="EMBL" id="CP109106">
    <property type="protein sequence ID" value="WSB72571.1"/>
    <property type="molecule type" value="Genomic_DNA"/>
</dbReference>
<gene>
    <name evidence="2" type="ORF">OG863_34025</name>
</gene>
<dbReference type="RefSeq" id="WP_326622208.1">
    <property type="nucleotide sequence ID" value="NZ_CP109106.1"/>
</dbReference>
<evidence type="ECO:0000313" key="2">
    <source>
        <dbReference type="EMBL" id="WSB72571.1"/>
    </source>
</evidence>
<accession>A0ABZ1FQ42</accession>
<keyword evidence="3" id="KW-1185">Reference proteome</keyword>
<protein>
    <submittedName>
        <fullName evidence="2">Uncharacterized protein</fullName>
    </submittedName>
</protein>
<feature type="region of interest" description="Disordered" evidence="1">
    <location>
        <begin position="1"/>
        <end position="43"/>
    </location>
</feature>
<proteinExistence type="predicted"/>
<evidence type="ECO:0000256" key="1">
    <source>
        <dbReference type="SAM" id="MobiDB-lite"/>
    </source>
</evidence>
<organism evidence="2 3">
    <name type="scientific">Streptomyces decoyicus</name>
    <dbReference type="NCBI Taxonomy" id="249567"/>
    <lineage>
        <taxon>Bacteria</taxon>
        <taxon>Bacillati</taxon>
        <taxon>Actinomycetota</taxon>
        <taxon>Actinomycetes</taxon>
        <taxon>Kitasatosporales</taxon>
        <taxon>Streptomycetaceae</taxon>
        <taxon>Streptomyces</taxon>
    </lineage>
</organism>
<reference evidence="2 3" key="1">
    <citation type="submission" date="2022-10" db="EMBL/GenBank/DDBJ databases">
        <title>The complete genomes of actinobacterial strains from the NBC collection.</title>
        <authorList>
            <person name="Joergensen T.S."/>
            <person name="Alvarez Arevalo M."/>
            <person name="Sterndorff E.B."/>
            <person name="Faurdal D."/>
            <person name="Vuksanovic O."/>
            <person name="Mourched A.-S."/>
            <person name="Charusanti P."/>
            <person name="Shaw S."/>
            <person name="Blin K."/>
            <person name="Weber T."/>
        </authorList>
    </citation>
    <scope>NUCLEOTIDE SEQUENCE [LARGE SCALE GENOMIC DNA]</scope>
    <source>
        <strain evidence="2 3">NBC 01774</strain>
    </source>
</reference>
<sequence>MARPARLHHTPASAHDPLRRSITRYGLGGSHPPATAQRDIGAGRTMIDRGVLPGIG</sequence>